<evidence type="ECO:0000259" key="4">
    <source>
        <dbReference type="SMART" id="SM00642"/>
    </source>
</evidence>
<keyword evidence="2 5" id="KW-0326">Glycosidase</keyword>
<gene>
    <name evidence="5" type="ORF">SAMN04487910_4244</name>
</gene>
<dbReference type="SUPFAM" id="SSF81296">
    <property type="entry name" value="E set domains"/>
    <property type="match status" value="1"/>
</dbReference>
<evidence type="ECO:0000313" key="6">
    <source>
        <dbReference type="Proteomes" id="UP000198521"/>
    </source>
</evidence>
<dbReference type="InterPro" id="IPR014756">
    <property type="entry name" value="Ig_E-set"/>
</dbReference>
<dbReference type="Pfam" id="PF10438">
    <property type="entry name" value="Cyc-maltodext_C"/>
    <property type="match status" value="1"/>
</dbReference>
<dbReference type="SMART" id="SM00642">
    <property type="entry name" value="Aamy"/>
    <property type="match status" value="1"/>
</dbReference>
<dbReference type="PANTHER" id="PTHR10357:SF210">
    <property type="entry name" value="MALTODEXTRIN GLUCOSIDASE"/>
    <property type="match status" value="1"/>
</dbReference>
<feature type="region of interest" description="Disordered" evidence="3">
    <location>
        <begin position="145"/>
        <end position="166"/>
    </location>
</feature>
<proteinExistence type="predicted"/>
<dbReference type="InterPro" id="IPR015171">
    <property type="entry name" value="Cyc-maltodext_N"/>
</dbReference>
<dbReference type="Pfam" id="PF09087">
    <property type="entry name" value="Cyc-maltodext_N"/>
    <property type="match status" value="1"/>
</dbReference>
<name>A0A1H7VY11_AQUAM</name>
<dbReference type="EMBL" id="FOAB01000009">
    <property type="protein sequence ID" value="SEM13739.1"/>
    <property type="molecule type" value="Genomic_DNA"/>
</dbReference>
<evidence type="ECO:0000256" key="3">
    <source>
        <dbReference type="SAM" id="MobiDB-lite"/>
    </source>
</evidence>
<dbReference type="Gene3D" id="3.20.20.80">
    <property type="entry name" value="Glycosidases"/>
    <property type="match status" value="1"/>
</dbReference>
<evidence type="ECO:0000313" key="5">
    <source>
        <dbReference type="EMBL" id="SEM13739.1"/>
    </source>
</evidence>
<dbReference type="STRING" id="1038014.SAMN04487910_4244"/>
<feature type="compositionally biased region" description="Basic and acidic residues" evidence="3">
    <location>
        <begin position="150"/>
        <end position="166"/>
    </location>
</feature>
<dbReference type="Proteomes" id="UP000198521">
    <property type="component" value="Unassembled WGS sequence"/>
</dbReference>
<dbReference type="InterPro" id="IPR013783">
    <property type="entry name" value="Ig-like_fold"/>
</dbReference>
<dbReference type="SUPFAM" id="SSF51011">
    <property type="entry name" value="Glycosyl hydrolase domain"/>
    <property type="match status" value="1"/>
</dbReference>
<dbReference type="InterPro" id="IPR013780">
    <property type="entry name" value="Glyco_hydro_b"/>
</dbReference>
<sequence>MITYSRKVFLLLFIMCLVSFLGQAQKSELLTHVEPPFWWVGMENPDLQLLLHGKNISSYTIKIEYPGVQLKKINKVENENYLFIDLSIAKNTEPGTISIEFKNKDQFFNYNYQLKSKNKSRDVGQAITSSDVIYLITPDRFANGDTSNDSTKDTVEKVNRENEDGRHGGDLKGILNNFNYFEELGITTLWLNPFLENDQRAYSYHGYAISDFYKTDTRFGTNKDYKMLVDKAHKTGMKVIMDLVFNHCGSGHWWMKDLPSKDWINQWDTYTKSNFTNIAASDPYVSNHDFDLLTKGWFDINMPDLNLENDFLTTYMIQNSIWWVGYSEIDGIRLDTYPYPNKHAMSNWMKALTTEYPDFYVVAETWAERASYLSYWNNSKASRDGYISNIKSISDYALYYSMVRAFGKNGDISELYKTLAEDFVYGNPENNKVFNGNHDVDRLLALLDDDVNKLKLSMVFTLTTRGIPQIYYGDEILMKNRRPDGRVRQDFPGGWKNDNRNAFTKEGRTKEENDLFEYVKTILNWRKKALAIHNGKLVHYQPINNVYVYFRYTNKENTMIIINNSDKDYINFELNRFKKSLEGYSKGKDIVSGKELQNLKKVNLAKNTAMIIDLVK</sequence>
<protein>
    <submittedName>
        <fullName evidence="5">Glycosidase</fullName>
    </submittedName>
</protein>
<evidence type="ECO:0000256" key="1">
    <source>
        <dbReference type="ARBA" id="ARBA00022801"/>
    </source>
</evidence>
<dbReference type="RefSeq" id="WP_170837144.1">
    <property type="nucleotide sequence ID" value="NZ_FOAB01000009.1"/>
</dbReference>
<accession>A0A1H7VY11</accession>
<dbReference type="InterPro" id="IPR006047">
    <property type="entry name" value="GH13_cat_dom"/>
</dbReference>
<dbReference type="GO" id="GO:0005975">
    <property type="term" value="P:carbohydrate metabolic process"/>
    <property type="evidence" value="ECO:0007669"/>
    <property type="project" value="InterPro"/>
</dbReference>
<dbReference type="GO" id="GO:0016798">
    <property type="term" value="F:hydrolase activity, acting on glycosyl bonds"/>
    <property type="evidence" value="ECO:0007669"/>
    <property type="project" value="UniProtKB-KW"/>
</dbReference>
<dbReference type="SUPFAM" id="SSF51445">
    <property type="entry name" value="(Trans)glycosidases"/>
    <property type="match status" value="1"/>
</dbReference>
<reference evidence="6" key="1">
    <citation type="submission" date="2016-10" db="EMBL/GenBank/DDBJ databases">
        <authorList>
            <person name="Varghese N."/>
            <person name="Submissions S."/>
        </authorList>
    </citation>
    <scope>NUCLEOTIDE SEQUENCE [LARGE SCALE GENOMIC DNA]</scope>
    <source>
        <strain evidence="6">DSM 25232 / NCIMB 14723 / 92V</strain>
    </source>
</reference>
<dbReference type="Gene3D" id="2.60.40.10">
    <property type="entry name" value="Immunoglobulins"/>
    <property type="match status" value="1"/>
</dbReference>
<evidence type="ECO:0000256" key="2">
    <source>
        <dbReference type="ARBA" id="ARBA00023295"/>
    </source>
</evidence>
<dbReference type="PANTHER" id="PTHR10357">
    <property type="entry name" value="ALPHA-AMYLASE FAMILY MEMBER"/>
    <property type="match status" value="1"/>
</dbReference>
<dbReference type="AlphaFoldDB" id="A0A1H7VY11"/>
<keyword evidence="1" id="KW-0378">Hydrolase</keyword>
<dbReference type="InterPro" id="IPR019492">
    <property type="entry name" value="Cyclo-malto-dextrinase_C"/>
</dbReference>
<dbReference type="InterPro" id="IPR017853">
    <property type="entry name" value="GH"/>
</dbReference>
<dbReference type="Pfam" id="PF00128">
    <property type="entry name" value="Alpha-amylase"/>
    <property type="match status" value="1"/>
</dbReference>
<dbReference type="Gene3D" id="2.60.40.1180">
    <property type="entry name" value="Golgi alpha-mannosidase II"/>
    <property type="match status" value="1"/>
</dbReference>
<keyword evidence="6" id="KW-1185">Reference proteome</keyword>
<feature type="domain" description="Glycosyl hydrolase family 13 catalytic" evidence="4">
    <location>
        <begin position="135"/>
        <end position="526"/>
    </location>
</feature>
<organism evidence="5 6">
    <name type="scientific">Aquimarina amphilecti</name>
    <dbReference type="NCBI Taxonomy" id="1038014"/>
    <lineage>
        <taxon>Bacteria</taxon>
        <taxon>Pseudomonadati</taxon>
        <taxon>Bacteroidota</taxon>
        <taxon>Flavobacteriia</taxon>
        <taxon>Flavobacteriales</taxon>
        <taxon>Flavobacteriaceae</taxon>
        <taxon>Aquimarina</taxon>
    </lineage>
</organism>